<accession>A0A072NGQ3</accession>
<name>A0A072NGQ3_SCHAZ</name>
<evidence type="ECO:0000256" key="4">
    <source>
        <dbReference type="ARBA" id="ARBA00022475"/>
    </source>
</evidence>
<feature type="transmembrane region" description="Helical" evidence="8">
    <location>
        <begin position="211"/>
        <end position="237"/>
    </location>
</feature>
<dbReference type="Proteomes" id="UP000027936">
    <property type="component" value="Unassembled WGS sequence"/>
</dbReference>
<dbReference type="RefSeq" id="WP_035197808.1">
    <property type="nucleotide sequence ID" value="NZ_JJRY01000023.1"/>
</dbReference>
<dbReference type="PANTHER" id="PTHR22911">
    <property type="entry name" value="ACYL-MALONYL CONDENSING ENZYME-RELATED"/>
    <property type="match status" value="1"/>
</dbReference>
<keyword evidence="5 8" id="KW-0812">Transmembrane</keyword>
<evidence type="ECO:0000256" key="2">
    <source>
        <dbReference type="ARBA" id="ARBA00007362"/>
    </source>
</evidence>
<dbReference type="InterPro" id="IPR000620">
    <property type="entry name" value="EamA_dom"/>
</dbReference>
<evidence type="ECO:0000256" key="6">
    <source>
        <dbReference type="ARBA" id="ARBA00022989"/>
    </source>
</evidence>
<protein>
    <submittedName>
        <fullName evidence="10">RarD protein</fullName>
    </submittedName>
</protein>
<evidence type="ECO:0000256" key="1">
    <source>
        <dbReference type="ARBA" id="ARBA00004651"/>
    </source>
</evidence>
<dbReference type="GO" id="GO:0005886">
    <property type="term" value="C:plasma membrane"/>
    <property type="evidence" value="ECO:0007669"/>
    <property type="project" value="UniProtKB-SubCell"/>
</dbReference>
<feature type="transmembrane region" description="Helical" evidence="8">
    <location>
        <begin position="249"/>
        <end position="269"/>
    </location>
</feature>
<feature type="transmembrane region" description="Helical" evidence="8">
    <location>
        <begin position="12"/>
        <end position="29"/>
    </location>
</feature>
<comment type="subcellular location">
    <subcellularLocation>
        <location evidence="1">Cell membrane</location>
        <topology evidence="1">Multi-pass membrane protein</topology>
    </subcellularLocation>
</comment>
<dbReference type="NCBIfam" id="TIGR00688">
    <property type="entry name" value="rarD"/>
    <property type="match status" value="1"/>
</dbReference>
<evidence type="ECO:0000313" key="10">
    <source>
        <dbReference type="EMBL" id="KEF36676.1"/>
    </source>
</evidence>
<feature type="transmembrane region" description="Helical" evidence="8">
    <location>
        <begin position="79"/>
        <end position="98"/>
    </location>
</feature>
<evidence type="ECO:0000259" key="9">
    <source>
        <dbReference type="Pfam" id="PF00892"/>
    </source>
</evidence>
<dbReference type="EMBL" id="JJRY01000023">
    <property type="protein sequence ID" value="KEF36676.1"/>
    <property type="molecule type" value="Genomic_DNA"/>
</dbReference>
<dbReference type="OrthoDB" id="369870at2"/>
<evidence type="ECO:0000256" key="8">
    <source>
        <dbReference type="SAM" id="Phobius"/>
    </source>
</evidence>
<keyword evidence="4" id="KW-1003">Cell membrane</keyword>
<evidence type="ECO:0000256" key="3">
    <source>
        <dbReference type="ARBA" id="ARBA00022448"/>
    </source>
</evidence>
<comment type="caution">
    <text evidence="10">The sequence shown here is derived from an EMBL/GenBank/DDBJ whole genome shotgun (WGS) entry which is preliminary data.</text>
</comment>
<feature type="domain" description="EamA" evidence="9">
    <location>
        <begin position="10"/>
        <end position="150"/>
    </location>
</feature>
<keyword evidence="3" id="KW-0813">Transport</keyword>
<dbReference type="Pfam" id="PF00892">
    <property type="entry name" value="EamA"/>
    <property type="match status" value="2"/>
</dbReference>
<dbReference type="InterPro" id="IPR037185">
    <property type="entry name" value="EmrE-like"/>
</dbReference>
<dbReference type="AlphaFoldDB" id="A0A072NGQ3"/>
<evidence type="ECO:0000256" key="5">
    <source>
        <dbReference type="ARBA" id="ARBA00022692"/>
    </source>
</evidence>
<feature type="transmembrane region" description="Helical" evidence="8">
    <location>
        <begin position="185"/>
        <end position="205"/>
    </location>
</feature>
<feature type="transmembrane region" description="Helical" evidence="8">
    <location>
        <begin position="156"/>
        <end position="173"/>
    </location>
</feature>
<feature type="transmembrane region" description="Helical" evidence="8">
    <location>
        <begin position="134"/>
        <end position="150"/>
    </location>
</feature>
<feature type="transmembrane region" description="Helical" evidence="8">
    <location>
        <begin position="41"/>
        <end position="59"/>
    </location>
</feature>
<gene>
    <name evidence="10" type="ORF">M670_04093</name>
</gene>
<evidence type="ECO:0000313" key="11">
    <source>
        <dbReference type="Proteomes" id="UP000027936"/>
    </source>
</evidence>
<dbReference type="PANTHER" id="PTHR22911:SF137">
    <property type="entry name" value="SOLUTE CARRIER FAMILY 35 MEMBER G2-RELATED"/>
    <property type="match status" value="1"/>
</dbReference>
<feature type="transmembrane region" description="Helical" evidence="8">
    <location>
        <begin position="275"/>
        <end position="292"/>
    </location>
</feature>
<reference evidence="10 11" key="1">
    <citation type="submission" date="2014-04" db="EMBL/GenBank/DDBJ databases">
        <title>Draft genome sequence of Bacillus azotoformans MEV2011, a (co-) denitrifying strain unable to grow in the presence of oxygen.</title>
        <authorList>
            <person name="Nielsen M."/>
            <person name="Schreiber L."/>
            <person name="Finster K."/>
            <person name="Schramm A."/>
        </authorList>
    </citation>
    <scope>NUCLEOTIDE SEQUENCE [LARGE SCALE GENOMIC DNA]</scope>
    <source>
        <strain evidence="10 11">MEV2011</strain>
    </source>
</reference>
<keyword evidence="6 8" id="KW-1133">Transmembrane helix</keyword>
<comment type="similarity">
    <text evidence="2">Belongs to the EamA transporter family.</text>
</comment>
<feature type="transmembrane region" description="Helical" evidence="8">
    <location>
        <begin position="110"/>
        <end position="127"/>
    </location>
</feature>
<dbReference type="InterPro" id="IPR004626">
    <property type="entry name" value="RarD"/>
</dbReference>
<keyword evidence="7 8" id="KW-0472">Membrane</keyword>
<dbReference type="PATRIC" id="fig|1348973.3.peg.3979"/>
<evidence type="ECO:0000256" key="7">
    <source>
        <dbReference type="ARBA" id="ARBA00023136"/>
    </source>
</evidence>
<organism evidence="10 11">
    <name type="scientific">Schinkia azotoformans MEV2011</name>
    <dbReference type="NCBI Taxonomy" id="1348973"/>
    <lineage>
        <taxon>Bacteria</taxon>
        <taxon>Bacillati</taxon>
        <taxon>Bacillota</taxon>
        <taxon>Bacilli</taxon>
        <taxon>Bacillales</taxon>
        <taxon>Bacillaceae</taxon>
        <taxon>Calidifontibacillus/Schinkia group</taxon>
        <taxon>Schinkia</taxon>
    </lineage>
</organism>
<feature type="domain" description="EamA" evidence="9">
    <location>
        <begin position="159"/>
        <end position="291"/>
    </location>
</feature>
<sequence>MEEERKQQTIGVLNGVFAYMIWGVLPIYWKALDTIVAEEILAHRIFWSFALMILVLLCFKKGKQFLTELKVIISKPILALSVIMSGILISGNWLIYIWAVNSNHVLETSLGYYINPLISVLLGVIVLKERLSFIQVLSFILAAIGVLVLTFQYGKIPWAALLLALSFGLYGLVKKKANLSSTTGLTVETMVVTPIAVVYLISLYLDGKGEFALLSFNTTNLLLIGTGIVTAIPLLLFAEAAKRVPLSMIGFIQYISPTITLCLGIFVYHEQFTKIDFIAFAFIWLALVIYSLSNAKRIRIFQPKLRKHNTSV</sequence>
<proteinExistence type="inferred from homology"/>
<dbReference type="SUPFAM" id="SSF103481">
    <property type="entry name" value="Multidrug resistance efflux transporter EmrE"/>
    <property type="match status" value="2"/>
</dbReference>